<reference evidence="1 2" key="1">
    <citation type="submission" date="2018-08" db="EMBL/GenBank/DDBJ databases">
        <title>A genome reference for cultivated species of the human gut microbiota.</title>
        <authorList>
            <person name="Zou Y."/>
            <person name="Xue W."/>
            <person name="Luo G."/>
        </authorList>
    </citation>
    <scope>NUCLEOTIDE SEQUENCE [LARGE SCALE GENOMIC DNA]</scope>
    <source>
        <strain evidence="1 2">AF22-21</strain>
    </source>
</reference>
<protein>
    <submittedName>
        <fullName evidence="1">Uncharacterized protein</fullName>
    </submittedName>
</protein>
<comment type="caution">
    <text evidence="1">The sequence shown here is derived from an EMBL/GenBank/DDBJ whole genome shotgun (WGS) entry which is preliminary data.</text>
</comment>
<evidence type="ECO:0000313" key="2">
    <source>
        <dbReference type="Proteomes" id="UP000283295"/>
    </source>
</evidence>
<name>A0A412IG58_9FIRM</name>
<dbReference type="AlphaFoldDB" id="A0A412IG58"/>
<proteinExistence type="predicted"/>
<sequence>MSKRERKKELIKKYIKNAAGGWSAYSYGNIPKQLVRNACTSYAGAVQYDDVLGLIDITITGSGKKGMLFTSQRVYYDNGMLENRGNVTYKQIADNGTIPGDVLGKAYNKQALLELLGGLSRIEGENFESKMNDINSSIDSLNNGVQQISDTINKGMDLANAIIKLFDSGNESEDNTSENR</sequence>
<evidence type="ECO:0000313" key="1">
    <source>
        <dbReference type="EMBL" id="RGS36055.1"/>
    </source>
</evidence>
<dbReference type="EMBL" id="QRVK01000056">
    <property type="protein sequence ID" value="RGS36055.1"/>
    <property type="molecule type" value="Genomic_DNA"/>
</dbReference>
<dbReference type="OrthoDB" id="3196385at2"/>
<gene>
    <name evidence="1" type="ORF">DWX94_13255</name>
</gene>
<accession>A0A412IG58</accession>
<dbReference type="Proteomes" id="UP000283295">
    <property type="component" value="Unassembled WGS sequence"/>
</dbReference>
<organism evidence="1 2">
    <name type="scientific">Coprococcus eutactus</name>
    <dbReference type="NCBI Taxonomy" id="33043"/>
    <lineage>
        <taxon>Bacteria</taxon>
        <taxon>Bacillati</taxon>
        <taxon>Bacillota</taxon>
        <taxon>Clostridia</taxon>
        <taxon>Lachnospirales</taxon>
        <taxon>Lachnospiraceae</taxon>
        <taxon>Coprococcus</taxon>
    </lineage>
</organism>